<evidence type="ECO:0000256" key="10">
    <source>
        <dbReference type="SAM" id="Phobius"/>
    </source>
</evidence>
<evidence type="ECO:0000256" key="1">
    <source>
        <dbReference type="ARBA" id="ARBA00004141"/>
    </source>
</evidence>
<name>A0A077DG24_9BURK</name>
<keyword evidence="3 10" id="KW-0812">Transmembrane</keyword>
<accession>A0A077DG24</accession>
<feature type="transmembrane region" description="Helical" evidence="10">
    <location>
        <begin position="321"/>
        <end position="340"/>
    </location>
</feature>
<reference evidence="11 12" key="1">
    <citation type="journal article" date="2014" name="BMC Genomics">
        <title>A genomic perspective on a new bacterial genus and species from the Alcaligenaceae family, Basilea psittacipulmonis.</title>
        <authorList>
            <person name="Whiteson K.L."/>
            <person name="Hernandez D."/>
            <person name="Lazarevic V."/>
            <person name="Gaia N."/>
            <person name="Farinelli L."/>
            <person name="Francois P."/>
            <person name="Pilo P."/>
            <person name="Frey J."/>
            <person name="Schrenzel J."/>
        </authorList>
    </citation>
    <scope>NUCLEOTIDE SEQUENCE [LARGE SCALE GENOMIC DNA]</scope>
    <source>
        <strain evidence="11 12">DSM 24701</strain>
    </source>
</reference>
<keyword evidence="4 10" id="KW-1133">Transmembrane helix</keyword>
<evidence type="ECO:0000313" key="12">
    <source>
        <dbReference type="Proteomes" id="UP000028945"/>
    </source>
</evidence>
<feature type="transmembrane region" description="Helical" evidence="10">
    <location>
        <begin position="176"/>
        <end position="196"/>
    </location>
</feature>
<keyword evidence="2" id="KW-0813">Transport</keyword>
<evidence type="ECO:0000256" key="7">
    <source>
        <dbReference type="ARBA" id="ARBA00023173"/>
    </source>
</evidence>
<dbReference type="KEGG" id="bpsi:IX83_01115"/>
<dbReference type="RefSeq" id="WP_038498180.1">
    <property type="nucleotide sequence ID" value="NZ_AFWK01000116.1"/>
</dbReference>
<dbReference type="GO" id="GO:0005254">
    <property type="term" value="F:chloride channel activity"/>
    <property type="evidence" value="ECO:0007669"/>
    <property type="project" value="UniProtKB-KW"/>
</dbReference>
<dbReference type="Proteomes" id="UP000028945">
    <property type="component" value="Chromosome"/>
</dbReference>
<dbReference type="PANTHER" id="PTHR43427:SF6">
    <property type="entry name" value="CHLORIDE CHANNEL PROTEIN CLC-E"/>
    <property type="match status" value="1"/>
</dbReference>
<dbReference type="InterPro" id="IPR014743">
    <property type="entry name" value="Cl-channel_core"/>
</dbReference>
<sequence length="404" mass="42906">MLRKFHLAFGIICIAILTGLGAAFLSWLIHHIEVLSFGHSESQYPIVTDHTTPTRRLLSMLIGGVIVAICLCLLQTKGRAVVGIKGILSGKTAPFIENCLHAILQIVGVGCGAPIGREVAPREIGALFAQKCLNYFHIDAKWHTPILASSAAAGLAAVYHVPFAGAIFALEILLGSFSIPFALIALSISLIATLVARITVDSSAFYHTIQIDGSLNTILFSALVGLVVSLPATWFKKQSNWAETSRYKGYSLLWSLPTVFLISGVIAIFLPEILGNGRSAAQTAFNHQITLLIAIALFFAKWFAVIMTLKGGAFGGTLTPGLSLGAILGLIVGLLCQYIFPDVPLAAMTLSGACAFLAVSMQAPLTAFALVISFTAQGYDSYLPLITAVTLAMGLHYFVKKASA</sequence>
<keyword evidence="8" id="KW-0868">Chloride</keyword>
<feature type="transmembrane region" description="Helical" evidence="10">
    <location>
        <begin position="291"/>
        <end position="309"/>
    </location>
</feature>
<keyword evidence="5" id="KW-0406">Ion transport</keyword>
<comment type="subcellular location">
    <subcellularLocation>
        <location evidence="1">Membrane</location>
        <topology evidence="1">Multi-pass membrane protein</topology>
    </subcellularLocation>
</comment>
<dbReference type="EMBL" id="CP009238">
    <property type="protein sequence ID" value="AIL32108.1"/>
    <property type="molecule type" value="Genomic_DNA"/>
</dbReference>
<evidence type="ECO:0000256" key="5">
    <source>
        <dbReference type="ARBA" id="ARBA00023065"/>
    </source>
</evidence>
<evidence type="ECO:0000256" key="2">
    <source>
        <dbReference type="ARBA" id="ARBA00022448"/>
    </source>
</evidence>
<evidence type="ECO:0000256" key="4">
    <source>
        <dbReference type="ARBA" id="ARBA00022989"/>
    </source>
</evidence>
<feature type="transmembrane region" description="Helical" evidence="10">
    <location>
        <begin position="7"/>
        <end position="29"/>
    </location>
</feature>
<gene>
    <name evidence="11" type="ORF">IX83_01115</name>
</gene>
<evidence type="ECO:0000256" key="9">
    <source>
        <dbReference type="ARBA" id="ARBA00023303"/>
    </source>
</evidence>
<feature type="transmembrane region" description="Helical" evidence="10">
    <location>
        <begin position="247"/>
        <end position="270"/>
    </location>
</feature>
<evidence type="ECO:0000256" key="8">
    <source>
        <dbReference type="ARBA" id="ARBA00023214"/>
    </source>
</evidence>
<evidence type="ECO:0000256" key="3">
    <source>
        <dbReference type="ARBA" id="ARBA00022692"/>
    </source>
</evidence>
<dbReference type="PRINTS" id="PR00762">
    <property type="entry name" value="CLCHANNEL"/>
</dbReference>
<feature type="transmembrane region" description="Helical" evidence="10">
    <location>
        <begin position="352"/>
        <end position="376"/>
    </location>
</feature>
<dbReference type="InterPro" id="IPR050368">
    <property type="entry name" value="ClC-type_chloride_channel"/>
</dbReference>
<feature type="transmembrane region" description="Helical" evidence="10">
    <location>
        <begin position="382"/>
        <end position="399"/>
    </location>
</feature>
<dbReference type="InterPro" id="IPR001807">
    <property type="entry name" value="ClC"/>
</dbReference>
<protein>
    <recommendedName>
        <fullName evidence="13">Chloride channel protein</fullName>
    </recommendedName>
</protein>
<dbReference type="HOGENOM" id="CLU_015263_0_0_4"/>
<keyword evidence="7" id="KW-0869">Chloride channel</keyword>
<proteinExistence type="predicted"/>
<dbReference type="PANTHER" id="PTHR43427">
    <property type="entry name" value="CHLORIDE CHANNEL PROTEIN CLC-E"/>
    <property type="match status" value="1"/>
</dbReference>
<dbReference type="GO" id="GO:0034707">
    <property type="term" value="C:chloride channel complex"/>
    <property type="evidence" value="ECO:0007669"/>
    <property type="project" value="UniProtKB-KW"/>
</dbReference>
<keyword evidence="12" id="KW-1185">Reference proteome</keyword>
<dbReference type="SUPFAM" id="SSF81340">
    <property type="entry name" value="Clc chloride channel"/>
    <property type="match status" value="1"/>
</dbReference>
<evidence type="ECO:0000256" key="6">
    <source>
        <dbReference type="ARBA" id="ARBA00023136"/>
    </source>
</evidence>
<keyword evidence="6 10" id="KW-0472">Membrane</keyword>
<dbReference type="eggNOG" id="COG0038">
    <property type="taxonomic scope" value="Bacteria"/>
</dbReference>
<feature type="transmembrane region" description="Helical" evidence="10">
    <location>
        <begin position="146"/>
        <end position="170"/>
    </location>
</feature>
<dbReference type="Pfam" id="PF00654">
    <property type="entry name" value="Voltage_CLC"/>
    <property type="match status" value="1"/>
</dbReference>
<evidence type="ECO:0000313" key="11">
    <source>
        <dbReference type="EMBL" id="AIL32108.1"/>
    </source>
</evidence>
<feature type="transmembrane region" description="Helical" evidence="10">
    <location>
        <begin position="217"/>
        <end position="235"/>
    </location>
</feature>
<dbReference type="AlphaFoldDB" id="A0A077DG24"/>
<evidence type="ECO:0008006" key="13">
    <source>
        <dbReference type="Google" id="ProtNLM"/>
    </source>
</evidence>
<dbReference type="STRING" id="1072685.IX83_01115"/>
<dbReference type="OrthoDB" id="3261015at2"/>
<organism evidence="11 12">
    <name type="scientific">Basilea psittacipulmonis DSM 24701</name>
    <dbReference type="NCBI Taxonomy" id="1072685"/>
    <lineage>
        <taxon>Bacteria</taxon>
        <taxon>Pseudomonadati</taxon>
        <taxon>Pseudomonadota</taxon>
        <taxon>Betaproteobacteria</taxon>
        <taxon>Burkholderiales</taxon>
        <taxon>Alcaligenaceae</taxon>
        <taxon>Basilea</taxon>
    </lineage>
</organism>
<feature type="transmembrane region" description="Helical" evidence="10">
    <location>
        <begin position="57"/>
        <end position="74"/>
    </location>
</feature>
<dbReference type="Gene3D" id="1.10.3080.10">
    <property type="entry name" value="Clc chloride channel"/>
    <property type="match status" value="1"/>
</dbReference>
<keyword evidence="9" id="KW-0407">Ion channel</keyword>